<reference evidence="1" key="1">
    <citation type="submission" date="2018-02" db="EMBL/GenBank/DDBJ databases">
        <title>Rhizophora mucronata_Transcriptome.</title>
        <authorList>
            <person name="Meera S.P."/>
            <person name="Sreeshan A."/>
            <person name="Augustine A."/>
        </authorList>
    </citation>
    <scope>NUCLEOTIDE SEQUENCE</scope>
    <source>
        <tissue evidence="1">Leaf</tissue>
    </source>
</reference>
<dbReference type="AlphaFoldDB" id="A0A2P2JBW5"/>
<proteinExistence type="predicted"/>
<organism evidence="1">
    <name type="scientific">Rhizophora mucronata</name>
    <name type="common">Asiatic mangrove</name>
    <dbReference type="NCBI Taxonomy" id="61149"/>
    <lineage>
        <taxon>Eukaryota</taxon>
        <taxon>Viridiplantae</taxon>
        <taxon>Streptophyta</taxon>
        <taxon>Embryophyta</taxon>
        <taxon>Tracheophyta</taxon>
        <taxon>Spermatophyta</taxon>
        <taxon>Magnoliopsida</taxon>
        <taxon>eudicotyledons</taxon>
        <taxon>Gunneridae</taxon>
        <taxon>Pentapetalae</taxon>
        <taxon>rosids</taxon>
        <taxon>fabids</taxon>
        <taxon>Malpighiales</taxon>
        <taxon>Rhizophoraceae</taxon>
        <taxon>Rhizophora</taxon>
    </lineage>
</organism>
<accession>A0A2P2JBW5</accession>
<name>A0A2P2JBW5_RHIMU</name>
<dbReference type="EMBL" id="GGEC01010482">
    <property type="protein sequence ID" value="MBW90965.1"/>
    <property type="molecule type" value="Transcribed_RNA"/>
</dbReference>
<evidence type="ECO:0000313" key="1">
    <source>
        <dbReference type="EMBL" id="MBW90965.1"/>
    </source>
</evidence>
<protein>
    <submittedName>
        <fullName evidence="1">Uncharacterized protein</fullName>
    </submittedName>
</protein>
<sequence length="38" mass="4554">MEKTHRQPTATATTKSTEIRDWLQFVLFCFLVSFNWGY</sequence>